<dbReference type="Proteomes" id="UP001227268">
    <property type="component" value="Unassembled WGS sequence"/>
</dbReference>
<dbReference type="EMBL" id="JASBWT010000036">
    <property type="protein sequence ID" value="KAJ9092655.1"/>
    <property type="molecule type" value="Genomic_DNA"/>
</dbReference>
<accession>A0ACC2V146</accession>
<sequence>MAQRKLQAEIDRTLKRVQEGVQVFDDMYDKFMLSTNTTQKDKLETDLKTQIKKLQRMRDQVKSWQTSNDIKDKGPLDQTRKVIETKMELFKALEKETKTKAFSKEGLILAARLDPAEKAKQEARLQLEDFVENLNRQIEQYEAEIELLQASSGGGRGKKKGKDANGANGRAEELERSNERRRWHVGNLEASMRALDNGRVTTDQVNEIKEDVAYFVESNEEEDFEEDEGIYDDLHLEEEDDNVGLLASHDGISNSAAGGTEDDLLSESGAQSVVDDPTPPAKSTPVKPTRSLSEDPMPAPTSPLLARKTPVRKTTDKEKEKPTVKEAEPIVTPHKPTRTMSEKSGTPAVPTLASPAPRQPTAPTLPPIKYAAAAAAAIAASATPPALTTQPSKENVEQQVTSPITMPPTPILAAPTQHQPPPPPPPPGLAAQTREQSHLPVPSAPTSPLHVKASPAPSVSTLNVGMASVSLAASPVQSPVNGHATSRALSPNAEPSQIQQQLSSPPPPQQQIPTVQSVASQIQQSRQQQQMQMHQNGTERPDESSAQAAGLPLAPQPPTLPTSHTPNALSDLMTRFEEVRKNSSARLADVDSLTAALDVGLATAPAARDAARPNYYRPKNPYPTPEYYPQKPHPAIIDQHLAQKMSKMELDTLFFIFYYKPNTYEQWLAARELRQRSWRFHKQYLTWFQRYSQPQAITDEYEQGQYTYFDWEGRWTFLRKADFRFMYVYLSED</sequence>
<gene>
    <name evidence="1" type="ORF">QFC21_006719</name>
</gene>
<reference evidence="1" key="1">
    <citation type="submission" date="2023-04" db="EMBL/GenBank/DDBJ databases">
        <title>Draft Genome sequencing of Naganishia species isolated from polar environments using Oxford Nanopore Technology.</title>
        <authorList>
            <person name="Leo P."/>
            <person name="Venkateswaran K."/>
        </authorList>
    </citation>
    <scope>NUCLEOTIDE SEQUENCE</scope>
    <source>
        <strain evidence="1">MNA-CCFEE 5423</strain>
    </source>
</reference>
<comment type="caution">
    <text evidence="1">The sequence shown here is derived from an EMBL/GenBank/DDBJ whole genome shotgun (WGS) entry which is preliminary data.</text>
</comment>
<evidence type="ECO:0000313" key="1">
    <source>
        <dbReference type="EMBL" id="KAJ9092655.1"/>
    </source>
</evidence>
<keyword evidence="2" id="KW-1185">Reference proteome</keyword>
<protein>
    <submittedName>
        <fullName evidence="1">Uncharacterized protein</fullName>
    </submittedName>
</protein>
<proteinExistence type="predicted"/>
<evidence type="ECO:0000313" key="2">
    <source>
        <dbReference type="Proteomes" id="UP001227268"/>
    </source>
</evidence>
<organism evidence="1 2">
    <name type="scientific">Naganishia friedmannii</name>
    <dbReference type="NCBI Taxonomy" id="89922"/>
    <lineage>
        <taxon>Eukaryota</taxon>
        <taxon>Fungi</taxon>
        <taxon>Dikarya</taxon>
        <taxon>Basidiomycota</taxon>
        <taxon>Agaricomycotina</taxon>
        <taxon>Tremellomycetes</taxon>
        <taxon>Filobasidiales</taxon>
        <taxon>Filobasidiaceae</taxon>
        <taxon>Naganishia</taxon>
    </lineage>
</organism>
<name>A0ACC2V146_9TREE</name>